<dbReference type="EnsemblMetazoa" id="XM_030985780">
    <property type="protein sequence ID" value="XP_030841640"/>
    <property type="gene ID" value="LOC100894110"/>
</dbReference>
<dbReference type="PANTHER" id="PTHR31838">
    <property type="entry name" value="CENTROSOMAL PROTEIN OF 55 KDA"/>
    <property type="match status" value="1"/>
</dbReference>
<dbReference type="InterPro" id="IPR038926">
    <property type="entry name" value="CEP55"/>
</dbReference>
<evidence type="ECO:0000313" key="2">
    <source>
        <dbReference type="EnsemblMetazoa" id="XP_030841640"/>
    </source>
</evidence>
<dbReference type="PANTHER" id="PTHR31838:SF1">
    <property type="entry name" value="CENTROSOMAL PROTEIN OF 55 KDA"/>
    <property type="match status" value="1"/>
</dbReference>
<reference evidence="3" key="1">
    <citation type="submission" date="2015-02" db="EMBL/GenBank/DDBJ databases">
        <title>Genome sequencing for Strongylocentrotus purpuratus.</title>
        <authorList>
            <person name="Murali S."/>
            <person name="Liu Y."/>
            <person name="Vee V."/>
            <person name="English A."/>
            <person name="Wang M."/>
            <person name="Skinner E."/>
            <person name="Han Y."/>
            <person name="Muzny D.M."/>
            <person name="Worley K.C."/>
            <person name="Gibbs R.A."/>
        </authorList>
    </citation>
    <scope>NUCLEOTIDE SEQUENCE</scope>
</reference>
<dbReference type="GO" id="GO:0000281">
    <property type="term" value="P:mitotic cytokinesis"/>
    <property type="evidence" value="ECO:0007669"/>
    <property type="project" value="InterPro"/>
</dbReference>
<protein>
    <submittedName>
        <fullName evidence="2">Uncharacterized protein</fullName>
    </submittedName>
</protein>
<dbReference type="GO" id="GO:0051896">
    <property type="term" value="P:regulation of phosphatidylinositol 3-kinase/protein kinase B signal transduction"/>
    <property type="evidence" value="ECO:0007669"/>
    <property type="project" value="InterPro"/>
</dbReference>
<feature type="compositionally biased region" description="Low complexity" evidence="1">
    <location>
        <begin position="54"/>
        <end position="63"/>
    </location>
</feature>
<accession>A0A7M7NUK0</accession>
<sequence>MAQNTRRISDDAQGTEEHICQCGHDKYRRQSSSHSSTRVFAGVSSPPAMRSDSSESQESDVQGDSGGDARRQIIQLQQELKDAVQKLKEVTKMNSRWQKYDKEREVIVVNLTSQSKQAEGKVRELTEKIRRLETKLADQRNRSEELELRWTDARVRAAERKSEVERVQREREAVKVTLKQSEKKRQEMAKKLEAAMKQGGGCREREEEEDERRRDADKDRDLYHMSKRVVDLKERVDILEKQAASHKTEIDQQADLYTQQITRYQDQQKPRAPRYVKPATQHVQKYYANMYDENLGSWDDADYALPSDVVRDQAEVVTPAGRRRPQTASLVDLPPHYDDRSILGHVITSPPKTYQIGTIAAAQTQRVEELVCH</sequence>
<reference evidence="2" key="2">
    <citation type="submission" date="2021-01" db="UniProtKB">
        <authorList>
            <consortium name="EnsemblMetazoa"/>
        </authorList>
    </citation>
    <scope>IDENTIFICATION</scope>
</reference>
<dbReference type="RefSeq" id="XP_030841640.1">
    <property type="nucleotide sequence ID" value="XM_030985780.1"/>
</dbReference>
<dbReference type="GeneID" id="100894110"/>
<dbReference type="Proteomes" id="UP000007110">
    <property type="component" value="Unassembled WGS sequence"/>
</dbReference>
<feature type="region of interest" description="Disordered" evidence="1">
    <location>
        <begin position="26"/>
        <end position="72"/>
    </location>
</feature>
<dbReference type="AlphaFoldDB" id="A0A7M7NUK0"/>
<feature type="region of interest" description="Disordered" evidence="1">
    <location>
        <begin position="194"/>
        <end position="219"/>
    </location>
</feature>
<proteinExistence type="predicted"/>
<name>A0A7M7NUK0_STRPU</name>
<keyword evidence="3" id="KW-1185">Reference proteome</keyword>
<evidence type="ECO:0000256" key="1">
    <source>
        <dbReference type="SAM" id="MobiDB-lite"/>
    </source>
</evidence>
<evidence type="ECO:0000313" key="3">
    <source>
        <dbReference type="Proteomes" id="UP000007110"/>
    </source>
</evidence>
<organism evidence="2 3">
    <name type="scientific">Strongylocentrotus purpuratus</name>
    <name type="common">Purple sea urchin</name>
    <dbReference type="NCBI Taxonomy" id="7668"/>
    <lineage>
        <taxon>Eukaryota</taxon>
        <taxon>Metazoa</taxon>
        <taxon>Echinodermata</taxon>
        <taxon>Eleutherozoa</taxon>
        <taxon>Echinozoa</taxon>
        <taxon>Echinoidea</taxon>
        <taxon>Euechinoidea</taxon>
        <taxon>Echinacea</taxon>
        <taxon>Camarodonta</taxon>
        <taxon>Echinidea</taxon>
        <taxon>Strongylocentrotidae</taxon>
        <taxon>Strongylocentrotus</taxon>
    </lineage>
</organism>